<feature type="compositionally biased region" description="Basic and acidic residues" evidence="12">
    <location>
        <begin position="394"/>
        <end position="405"/>
    </location>
</feature>
<dbReference type="PANTHER" id="PTHR23235">
    <property type="entry name" value="KRUEPPEL-LIKE TRANSCRIPTION FACTOR"/>
    <property type="match status" value="1"/>
</dbReference>
<reference evidence="15" key="1">
    <citation type="submission" date="2025-08" db="UniProtKB">
        <authorList>
            <consortium name="RefSeq"/>
        </authorList>
    </citation>
    <scope>IDENTIFICATION</scope>
    <source>
        <tissue evidence="15">Gonads</tissue>
    </source>
</reference>
<feature type="domain" description="C2H2-type" evidence="13">
    <location>
        <begin position="374"/>
        <end position="401"/>
    </location>
</feature>
<comment type="subcellular location">
    <subcellularLocation>
        <location evidence="1">Nucleus</location>
    </subcellularLocation>
</comment>
<dbReference type="Gene3D" id="3.30.160.60">
    <property type="entry name" value="Classic Zinc Finger"/>
    <property type="match status" value="3"/>
</dbReference>
<feature type="region of interest" description="Disordered" evidence="12">
    <location>
        <begin position="394"/>
        <end position="436"/>
    </location>
</feature>
<protein>
    <submittedName>
        <fullName evidence="15">Transcription factor Sp5</fullName>
    </submittedName>
</protein>
<evidence type="ECO:0000256" key="8">
    <source>
        <dbReference type="ARBA" id="ARBA00023163"/>
    </source>
</evidence>
<name>A0A1S3IDE4_LINAN</name>
<dbReference type="Pfam" id="PF00096">
    <property type="entry name" value="zf-C2H2"/>
    <property type="match status" value="2"/>
</dbReference>
<evidence type="ECO:0000313" key="15">
    <source>
        <dbReference type="RefSeq" id="XP_013395459.1"/>
    </source>
</evidence>
<keyword evidence="5" id="KW-0862">Zinc</keyword>
<accession>A0A1S3IDE4</accession>
<dbReference type="RefSeq" id="XP_013395459.1">
    <property type="nucleotide sequence ID" value="XM_013540005.1"/>
</dbReference>
<feature type="region of interest" description="Disordered" evidence="12">
    <location>
        <begin position="67"/>
        <end position="90"/>
    </location>
</feature>
<dbReference type="CDD" id="cd22541">
    <property type="entry name" value="SP5_N"/>
    <property type="match status" value="1"/>
</dbReference>
<feature type="compositionally biased region" description="Basic residues" evidence="12">
    <location>
        <begin position="144"/>
        <end position="168"/>
    </location>
</feature>
<feature type="region of interest" description="Disordered" evidence="12">
    <location>
        <begin position="138"/>
        <end position="170"/>
    </location>
</feature>
<dbReference type="GO" id="GO:0000978">
    <property type="term" value="F:RNA polymerase II cis-regulatory region sequence-specific DNA binding"/>
    <property type="evidence" value="ECO:0007669"/>
    <property type="project" value="TreeGrafter"/>
</dbReference>
<dbReference type="PROSITE" id="PS00028">
    <property type="entry name" value="ZINC_FINGER_C2H2_1"/>
    <property type="match status" value="3"/>
</dbReference>
<evidence type="ECO:0000256" key="1">
    <source>
        <dbReference type="ARBA" id="ARBA00004123"/>
    </source>
</evidence>
<dbReference type="PANTHER" id="PTHR23235:SF29">
    <property type="entry name" value="TRANSCRIPTION FACTOR SP5"/>
    <property type="match status" value="1"/>
</dbReference>
<dbReference type="FunFam" id="3.30.160.60:FF:000014">
    <property type="entry name" value="Transcription factor Sp3"/>
    <property type="match status" value="1"/>
</dbReference>
<evidence type="ECO:0000313" key="14">
    <source>
        <dbReference type="Proteomes" id="UP000085678"/>
    </source>
</evidence>
<evidence type="ECO:0000256" key="9">
    <source>
        <dbReference type="ARBA" id="ARBA00023242"/>
    </source>
</evidence>
<dbReference type="STRING" id="7574.A0A1S3IDE4"/>
<dbReference type="AlphaFoldDB" id="A0A1S3IDE4"/>
<dbReference type="InParanoid" id="A0A1S3IDE4"/>
<evidence type="ECO:0000256" key="10">
    <source>
        <dbReference type="ARBA" id="ARBA00038409"/>
    </source>
</evidence>
<feature type="compositionally biased region" description="Low complexity" evidence="12">
    <location>
        <begin position="72"/>
        <end position="89"/>
    </location>
</feature>
<feature type="domain" description="C2H2-type" evidence="13">
    <location>
        <begin position="314"/>
        <end position="343"/>
    </location>
</feature>
<comment type="similarity">
    <text evidence="10">Belongs to the Sp1 C2H2-type zinc-finger protein family.</text>
</comment>
<gene>
    <name evidence="15" type="primary">LOC106162657</name>
</gene>
<dbReference type="SUPFAM" id="SSF57667">
    <property type="entry name" value="beta-beta-alpha zinc fingers"/>
    <property type="match status" value="3"/>
</dbReference>
<evidence type="ECO:0000256" key="6">
    <source>
        <dbReference type="ARBA" id="ARBA00023015"/>
    </source>
</evidence>
<evidence type="ECO:0000256" key="5">
    <source>
        <dbReference type="ARBA" id="ARBA00022833"/>
    </source>
</evidence>
<evidence type="ECO:0000259" key="13">
    <source>
        <dbReference type="PROSITE" id="PS50157"/>
    </source>
</evidence>
<dbReference type="OrthoDB" id="6365676at2759"/>
<dbReference type="GO" id="GO:0008270">
    <property type="term" value="F:zinc ion binding"/>
    <property type="evidence" value="ECO:0007669"/>
    <property type="project" value="UniProtKB-KW"/>
</dbReference>
<keyword evidence="4 11" id="KW-0863">Zinc-finger</keyword>
<dbReference type="InterPro" id="IPR013087">
    <property type="entry name" value="Znf_C2H2_type"/>
</dbReference>
<dbReference type="GO" id="GO:0005634">
    <property type="term" value="C:nucleus"/>
    <property type="evidence" value="ECO:0007669"/>
    <property type="project" value="UniProtKB-SubCell"/>
</dbReference>
<dbReference type="SMART" id="SM00355">
    <property type="entry name" value="ZnF_C2H2"/>
    <property type="match status" value="3"/>
</dbReference>
<keyword evidence="2" id="KW-0479">Metal-binding</keyword>
<keyword evidence="3" id="KW-0677">Repeat</keyword>
<proteinExistence type="inferred from homology"/>
<dbReference type="KEGG" id="lak:106162657"/>
<dbReference type="PROSITE" id="PS50157">
    <property type="entry name" value="ZINC_FINGER_C2H2_2"/>
    <property type="match status" value="3"/>
</dbReference>
<evidence type="ECO:0000256" key="3">
    <source>
        <dbReference type="ARBA" id="ARBA00022737"/>
    </source>
</evidence>
<sequence>MAQPAVLHQVHAPSPYIHRPLQDHPFGQIGLTVEPHKSTAPLAMLAAQCGRIGHDIPRPQNPHMYTLNVHPGWSSQQGRGHSSGQQQTGLSDIAGFNHGFDAVSTYNAMASYNRDLACATRGTDQRLSHLTLDFLHHSTGHSPPNRHHMSPHPHPHHPHHHHHHHHHQMQVQHSVSASLMSAGALPVPASVNYSSNITPPLTTSVPIMLDTASQLPKQLSPPPATEAEAHWWSIQQNQPARTKVTVPHGPLSPSYGIPPHIIFGQASPTELAYQSSFPGLLGIQKPTTRRCRRCRCPNCQNASSSSDPQKRKMHVCHIQGCGKEYGKTSHLKAHLRWHAGERPFVCNWLFCGKSFTRSDELQRHLRTHTGEKRFACHECGKRFMRSDHLSKHVKTHESKKLKQNDDSVTDLDSNSGDSVNVEQESDDELEHVEVEN</sequence>
<keyword evidence="6" id="KW-0805">Transcription regulation</keyword>
<dbReference type="FunFam" id="3.30.160.60:FF:000026">
    <property type="entry name" value="Transcription factor Sp3"/>
    <property type="match status" value="1"/>
</dbReference>
<organism evidence="14 15">
    <name type="scientific">Lingula anatina</name>
    <name type="common">Brachiopod</name>
    <name type="synonym">Lingula unguis</name>
    <dbReference type="NCBI Taxonomy" id="7574"/>
    <lineage>
        <taxon>Eukaryota</taxon>
        <taxon>Metazoa</taxon>
        <taxon>Spiralia</taxon>
        <taxon>Lophotrochozoa</taxon>
        <taxon>Brachiopoda</taxon>
        <taxon>Linguliformea</taxon>
        <taxon>Lingulata</taxon>
        <taxon>Lingulida</taxon>
        <taxon>Linguloidea</taxon>
        <taxon>Lingulidae</taxon>
        <taxon>Lingula</taxon>
    </lineage>
</organism>
<evidence type="ECO:0000256" key="2">
    <source>
        <dbReference type="ARBA" id="ARBA00022723"/>
    </source>
</evidence>
<evidence type="ECO:0000256" key="7">
    <source>
        <dbReference type="ARBA" id="ARBA00023125"/>
    </source>
</evidence>
<feature type="compositionally biased region" description="Polar residues" evidence="12">
    <location>
        <begin position="410"/>
        <end position="422"/>
    </location>
</feature>
<keyword evidence="14" id="KW-1185">Reference proteome</keyword>
<keyword evidence="7" id="KW-0238">DNA-binding</keyword>
<keyword evidence="8" id="KW-0804">Transcription</keyword>
<keyword evidence="9" id="KW-0539">Nucleus</keyword>
<evidence type="ECO:0000256" key="12">
    <source>
        <dbReference type="SAM" id="MobiDB-lite"/>
    </source>
</evidence>
<evidence type="ECO:0000256" key="11">
    <source>
        <dbReference type="PROSITE-ProRule" id="PRU00042"/>
    </source>
</evidence>
<feature type="domain" description="C2H2-type" evidence="13">
    <location>
        <begin position="344"/>
        <end position="373"/>
    </location>
</feature>
<dbReference type="GeneID" id="106162657"/>
<dbReference type="Proteomes" id="UP000085678">
    <property type="component" value="Unplaced"/>
</dbReference>
<dbReference type="GO" id="GO:0000981">
    <property type="term" value="F:DNA-binding transcription factor activity, RNA polymerase II-specific"/>
    <property type="evidence" value="ECO:0007669"/>
    <property type="project" value="TreeGrafter"/>
</dbReference>
<evidence type="ECO:0000256" key="4">
    <source>
        <dbReference type="ARBA" id="ARBA00022771"/>
    </source>
</evidence>
<dbReference type="InterPro" id="IPR036236">
    <property type="entry name" value="Znf_C2H2_sf"/>
</dbReference>